<dbReference type="RefSeq" id="WP_308473001.1">
    <property type="nucleotide sequence ID" value="NZ_OY726394.1"/>
</dbReference>
<comment type="cofactor">
    <cofactor evidence="1 10">
        <name>Zn(2+)</name>
        <dbReference type="ChEBI" id="CHEBI:29105"/>
    </cofactor>
</comment>
<feature type="domain" description="Enoyl reductase (ER)" evidence="11">
    <location>
        <begin position="10"/>
        <end position="370"/>
    </location>
</feature>
<evidence type="ECO:0000256" key="8">
    <source>
        <dbReference type="ARBA" id="ARBA00049164"/>
    </source>
</evidence>
<dbReference type="InterPro" id="IPR013149">
    <property type="entry name" value="ADH-like_C"/>
</dbReference>
<dbReference type="SUPFAM" id="SSF51735">
    <property type="entry name" value="NAD(P)-binding Rossmann-fold domains"/>
    <property type="match status" value="1"/>
</dbReference>
<evidence type="ECO:0000256" key="7">
    <source>
        <dbReference type="ARBA" id="ARBA00023027"/>
    </source>
</evidence>
<evidence type="ECO:0000256" key="5">
    <source>
        <dbReference type="ARBA" id="ARBA00022833"/>
    </source>
</evidence>
<dbReference type="InterPro" id="IPR023921">
    <property type="entry name" value="ADH_Zn_actinomycetes"/>
</dbReference>
<dbReference type="CDD" id="cd08279">
    <property type="entry name" value="Zn_ADH_class_III"/>
    <property type="match status" value="1"/>
</dbReference>
<name>A0ABM9LIE4_9MYCO</name>
<dbReference type="PANTHER" id="PTHR43880">
    <property type="entry name" value="ALCOHOL DEHYDROGENASE"/>
    <property type="match status" value="1"/>
</dbReference>
<organism evidence="12 13">
    <name type="scientific">[Mycobacterium] kokjensenii</name>
    <dbReference type="NCBI Taxonomy" id="3064287"/>
    <lineage>
        <taxon>Bacteria</taxon>
        <taxon>Bacillati</taxon>
        <taxon>Actinomycetota</taxon>
        <taxon>Actinomycetes</taxon>
        <taxon>Mycobacteriales</taxon>
        <taxon>Mycobacteriaceae</taxon>
        <taxon>Mycolicibacter</taxon>
    </lineage>
</organism>
<comment type="similarity">
    <text evidence="2 10">Belongs to the zinc-containing alcohol dehydrogenase family.</text>
</comment>
<evidence type="ECO:0000256" key="3">
    <source>
        <dbReference type="ARBA" id="ARBA00013190"/>
    </source>
</evidence>
<dbReference type="Pfam" id="PF00107">
    <property type="entry name" value="ADH_zinc_N"/>
    <property type="match status" value="1"/>
</dbReference>
<dbReference type="InterPro" id="IPR002328">
    <property type="entry name" value="ADH_Zn_CS"/>
</dbReference>
<accession>A0ABM9LIE4</accession>
<evidence type="ECO:0000259" key="11">
    <source>
        <dbReference type="SMART" id="SM00829"/>
    </source>
</evidence>
<evidence type="ECO:0000256" key="9">
    <source>
        <dbReference type="ARBA" id="ARBA00049243"/>
    </source>
</evidence>
<dbReference type="InterPro" id="IPR011032">
    <property type="entry name" value="GroES-like_sf"/>
</dbReference>
<dbReference type="InterPro" id="IPR036291">
    <property type="entry name" value="NAD(P)-bd_dom_sf"/>
</dbReference>
<protein>
    <recommendedName>
        <fullName evidence="3">alcohol dehydrogenase</fullName>
        <ecNumber evidence="3">1.1.1.1</ecNumber>
    </recommendedName>
</protein>
<dbReference type="NCBIfam" id="TIGR03989">
    <property type="entry name" value="Rxyl_3153"/>
    <property type="match status" value="1"/>
</dbReference>
<dbReference type="PROSITE" id="PS00059">
    <property type="entry name" value="ADH_ZINC"/>
    <property type="match status" value="1"/>
</dbReference>
<evidence type="ECO:0000256" key="1">
    <source>
        <dbReference type="ARBA" id="ARBA00001947"/>
    </source>
</evidence>
<evidence type="ECO:0000313" key="13">
    <source>
        <dbReference type="Proteomes" id="UP001190336"/>
    </source>
</evidence>
<dbReference type="Gene3D" id="3.90.180.10">
    <property type="entry name" value="Medium-chain alcohol dehydrogenases, catalytic domain"/>
    <property type="match status" value="1"/>
</dbReference>
<comment type="catalytic activity">
    <reaction evidence="9">
        <text>a primary alcohol + NAD(+) = an aldehyde + NADH + H(+)</text>
        <dbReference type="Rhea" id="RHEA:10736"/>
        <dbReference type="ChEBI" id="CHEBI:15378"/>
        <dbReference type="ChEBI" id="CHEBI:15734"/>
        <dbReference type="ChEBI" id="CHEBI:17478"/>
        <dbReference type="ChEBI" id="CHEBI:57540"/>
        <dbReference type="ChEBI" id="CHEBI:57945"/>
        <dbReference type="EC" id="1.1.1.1"/>
    </reaction>
</comment>
<keyword evidence="4 10" id="KW-0479">Metal-binding</keyword>
<evidence type="ECO:0000256" key="2">
    <source>
        <dbReference type="ARBA" id="ARBA00008072"/>
    </source>
</evidence>
<evidence type="ECO:0000313" key="12">
    <source>
        <dbReference type="EMBL" id="CAJ1499498.1"/>
    </source>
</evidence>
<dbReference type="Gene3D" id="3.40.50.720">
    <property type="entry name" value="NAD(P)-binding Rossmann-like Domain"/>
    <property type="match status" value="1"/>
</dbReference>
<keyword evidence="13" id="KW-1185">Reference proteome</keyword>
<keyword evidence="5 10" id="KW-0862">Zinc</keyword>
<dbReference type="GO" id="GO:0016491">
    <property type="term" value="F:oxidoreductase activity"/>
    <property type="evidence" value="ECO:0007669"/>
    <property type="project" value="UniProtKB-KW"/>
</dbReference>
<dbReference type="InterPro" id="IPR013154">
    <property type="entry name" value="ADH-like_N"/>
</dbReference>
<reference evidence="12 13" key="1">
    <citation type="submission" date="2023-08" db="EMBL/GenBank/DDBJ databases">
        <authorList>
            <person name="Folkvardsen B D."/>
            <person name="Norman A."/>
        </authorList>
    </citation>
    <scope>NUCLEOTIDE SEQUENCE [LARGE SCALE GENOMIC DNA]</scope>
    <source>
        <strain evidence="12 13">Mu0083</strain>
    </source>
</reference>
<gene>
    <name evidence="12" type="ORF">MU0083_002193</name>
</gene>
<dbReference type="EC" id="1.1.1.1" evidence="3"/>
<dbReference type="SUPFAM" id="SSF50129">
    <property type="entry name" value="GroES-like"/>
    <property type="match status" value="2"/>
</dbReference>
<dbReference type="SMART" id="SM00829">
    <property type="entry name" value="PKS_ER"/>
    <property type="match status" value="1"/>
</dbReference>
<evidence type="ECO:0000256" key="4">
    <source>
        <dbReference type="ARBA" id="ARBA00022723"/>
    </source>
</evidence>
<comment type="catalytic activity">
    <reaction evidence="8">
        <text>a secondary alcohol + NAD(+) = a ketone + NADH + H(+)</text>
        <dbReference type="Rhea" id="RHEA:10740"/>
        <dbReference type="ChEBI" id="CHEBI:15378"/>
        <dbReference type="ChEBI" id="CHEBI:17087"/>
        <dbReference type="ChEBI" id="CHEBI:35681"/>
        <dbReference type="ChEBI" id="CHEBI:57540"/>
        <dbReference type="ChEBI" id="CHEBI:57945"/>
        <dbReference type="EC" id="1.1.1.1"/>
    </reaction>
</comment>
<keyword evidence="7" id="KW-0520">NAD</keyword>
<dbReference type="Proteomes" id="UP001190336">
    <property type="component" value="Chromosome"/>
</dbReference>
<dbReference type="PANTHER" id="PTHR43880:SF12">
    <property type="entry name" value="ALCOHOL DEHYDROGENASE CLASS-3"/>
    <property type="match status" value="1"/>
</dbReference>
<dbReference type="Pfam" id="PF08240">
    <property type="entry name" value="ADH_N"/>
    <property type="match status" value="1"/>
</dbReference>
<sequence length="373" mass="39124">MKTIAAVAHAPNQPFEIMELDLDGPGPGEVLIKYTAAGLCHSDLHLADGDWPARFPIVGGHEGSGIIEEVGPGVTKVAPGDHVVCCFIPSCGSCRYCSTGRQNLCDMGATILEGSMPDGTFRFHRSGSGGVVDYGGFCMLGTFAERATVSQHSVVKVDDWLPLETAVLVGCGVPTGWATANYDGGVRAGDTVVVYGVGGVGINAVQGAAHAGAKYVVAVDPVAFKRDTALTLGATHAFATAEEAMAKVAELTWGQMADQALITVGDLDEAVTTAAFNTIGKGGTVVIAALARLENLDVHVSGSHLALFGKTIKGTLFGGANPQYDIVRLLRLYDAGQLKLDELVTRRYTLEQINEGYQDLRDGKNIRGVIVHR</sequence>
<keyword evidence="6 12" id="KW-0560">Oxidoreductase</keyword>
<evidence type="ECO:0000256" key="6">
    <source>
        <dbReference type="ARBA" id="ARBA00023002"/>
    </source>
</evidence>
<evidence type="ECO:0000256" key="10">
    <source>
        <dbReference type="RuleBase" id="RU361277"/>
    </source>
</evidence>
<proteinExistence type="inferred from homology"/>
<dbReference type="InterPro" id="IPR020843">
    <property type="entry name" value="ER"/>
</dbReference>
<dbReference type="EMBL" id="OY726394">
    <property type="protein sequence ID" value="CAJ1499498.1"/>
    <property type="molecule type" value="Genomic_DNA"/>
</dbReference>